<dbReference type="Proteomes" id="UP001060215">
    <property type="component" value="Chromosome 3"/>
</dbReference>
<protein>
    <submittedName>
        <fullName evidence="1">Hippocampus abundant transcript 1 protein</fullName>
    </submittedName>
</protein>
<keyword evidence="2" id="KW-1185">Reference proteome</keyword>
<sequence length="443" mass="47949">MEKMKSLRHLFVTVFLSHFAGILVMPAITDVTMSALCPGQDECSLAIFLSGFQQAIIGVGTLVMMPLIGNLSDIYGRKALLTLPMTLSIIPLVILAYRRTTDFFYAYYVLKTLTAMVCEGSIQCLALAFVADNISSGPPRTSAFGILLGVGYVAFVCGTLTSRFLSTDHTFQIAAVVSMIAAVYMRIFLQDTPRNSDDLEQPILNTEENSSQIEGESSTEVQVFKKIPSLKDIICLLKSSVTFSQAAFVAFFHSLAEGGLQASAMYFFKARFHFNKDQFAELMLIGGIAGTISQLLFMPMLSPFLGEEKLLSIGLFVGALSMLLNSIAWSVWVPYVLGVLSIFAVFTTPCLQGIVSKQVGPNEQGMAHGCISSMSSFANIISPLIFSPLTALFLSEGAPFPFPGFSIMCIGLVMMIAFVVSIMIKAVPPILSNKISDGDCTEA</sequence>
<accession>A0ACC0IM41</accession>
<evidence type="ECO:0000313" key="2">
    <source>
        <dbReference type="Proteomes" id="UP001060215"/>
    </source>
</evidence>
<comment type="caution">
    <text evidence="1">The sequence shown here is derived from an EMBL/GenBank/DDBJ whole genome shotgun (WGS) entry which is preliminary data.</text>
</comment>
<dbReference type="EMBL" id="CM045760">
    <property type="protein sequence ID" value="KAI8026389.1"/>
    <property type="molecule type" value="Genomic_DNA"/>
</dbReference>
<evidence type="ECO:0000313" key="1">
    <source>
        <dbReference type="EMBL" id="KAI8026389.1"/>
    </source>
</evidence>
<proteinExistence type="predicted"/>
<gene>
    <name evidence="1" type="ORF">LOK49_LG02G03973</name>
</gene>
<organism evidence="1 2">
    <name type="scientific">Camellia lanceoleosa</name>
    <dbReference type="NCBI Taxonomy" id="1840588"/>
    <lineage>
        <taxon>Eukaryota</taxon>
        <taxon>Viridiplantae</taxon>
        <taxon>Streptophyta</taxon>
        <taxon>Embryophyta</taxon>
        <taxon>Tracheophyta</taxon>
        <taxon>Spermatophyta</taxon>
        <taxon>Magnoliopsida</taxon>
        <taxon>eudicotyledons</taxon>
        <taxon>Gunneridae</taxon>
        <taxon>Pentapetalae</taxon>
        <taxon>asterids</taxon>
        <taxon>Ericales</taxon>
        <taxon>Theaceae</taxon>
        <taxon>Camellia</taxon>
    </lineage>
</organism>
<name>A0ACC0IM41_9ERIC</name>
<reference evidence="1 2" key="1">
    <citation type="journal article" date="2022" name="Plant J.">
        <title>Chromosome-level genome of Camellia lanceoleosa provides a valuable resource for understanding genome evolution and self-incompatibility.</title>
        <authorList>
            <person name="Gong W."/>
            <person name="Xiao S."/>
            <person name="Wang L."/>
            <person name="Liao Z."/>
            <person name="Chang Y."/>
            <person name="Mo W."/>
            <person name="Hu G."/>
            <person name="Li W."/>
            <person name="Zhao G."/>
            <person name="Zhu H."/>
            <person name="Hu X."/>
            <person name="Ji K."/>
            <person name="Xiang X."/>
            <person name="Song Q."/>
            <person name="Yuan D."/>
            <person name="Jin S."/>
            <person name="Zhang L."/>
        </authorList>
    </citation>
    <scope>NUCLEOTIDE SEQUENCE [LARGE SCALE GENOMIC DNA]</scope>
    <source>
        <strain evidence="1">SQ_2022a</strain>
    </source>
</reference>